<proteinExistence type="inferred from homology"/>
<dbReference type="PROSITE" id="PS51257">
    <property type="entry name" value="PROKAR_LIPOPROTEIN"/>
    <property type="match status" value="1"/>
</dbReference>
<evidence type="ECO:0000256" key="7">
    <source>
        <dbReference type="PROSITE-ProRule" id="PRU01373"/>
    </source>
</evidence>
<evidence type="ECO:0000256" key="2">
    <source>
        <dbReference type="ARBA" id="ARBA00005992"/>
    </source>
</evidence>
<evidence type="ECO:0000259" key="9">
    <source>
        <dbReference type="PROSITE" id="PS52029"/>
    </source>
</evidence>
<dbReference type="UniPathway" id="UPA00219"/>
<evidence type="ECO:0000313" key="11">
    <source>
        <dbReference type="Proteomes" id="UP000037822"/>
    </source>
</evidence>
<feature type="compositionally biased region" description="Polar residues" evidence="8">
    <location>
        <begin position="343"/>
        <end position="352"/>
    </location>
</feature>
<comment type="caution">
    <text evidence="10">The sequence shown here is derived from an EMBL/GenBank/DDBJ whole genome shotgun (WGS) entry which is preliminary data.</text>
</comment>
<feature type="active site" description="Nucleophile" evidence="7">
    <location>
        <position position="158"/>
    </location>
</feature>
<evidence type="ECO:0000256" key="6">
    <source>
        <dbReference type="ARBA" id="ARBA00023316"/>
    </source>
</evidence>
<keyword evidence="3" id="KW-0808">Transferase</keyword>
<dbReference type="PATRIC" id="fig|1526658.3.peg.1967"/>
<keyword evidence="4 7" id="KW-0133">Cell shape</keyword>
<dbReference type="PANTHER" id="PTHR36699:SF1">
    <property type="entry name" value="L,D-TRANSPEPTIDASE YAFK-RELATED"/>
    <property type="match status" value="1"/>
</dbReference>
<feature type="active site" description="Proton donor/acceptor" evidence="7">
    <location>
        <position position="150"/>
    </location>
</feature>
<comment type="similarity">
    <text evidence="2">Belongs to the YkuD family.</text>
</comment>
<dbReference type="GO" id="GO:0004180">
    <property type="term" value="F:carboxypeptidase activity"/>
    <property type="evidence" value="ECO:0007669"/>
    <property type="project" value="UniProtKB-ARBA"/>
</dbReference>
<accession>A0A0N0M9K7</accession>
<dbReference type="GO" id="GO:0071555">
    <property type="term" value="P:cell wall organization"/>
    <property type="evidence" value="ECO:0007669"/>
    <property type="project" value="UniProtKB-UniRule"/>
</dbReference>
<keyword evidence="5 7" id="KW-0573">Peptidoglycan synthesis</keyword>
<dbReference type="SUPFAM" id="SSF141523">
    <property type="entry name" value="L,D-transpeptidase catalytic domain-like"/>
    <property type="match status" value="1"/>
</dbReference>
<evidence type="ECO:0000256" key="1">
    <source>
        <dbReference type="ARBA" id="ARBA00004752"/>
    </source>
</evidence>
<dbReference type="Pfam" id="PF03734">
    <property type="entry name" value="YkuD"/>
    <property type="match status" value="1"/>
</dbReference>
<feature type="region of interest" description="Disordered" evidence="8">
    <location>
        <begin position="323"/>
        <end position="352"/>
    </location>
</feature>
<dbReference type="InterPro" id="IPR005490">
    <property type="entry name" value="LD_TPept_cat_dom"/>
</dbReference>
<protein>
    <recommendedName>
        <fullName evidence="9">L,D-TPase catalytic domain-containing protein</fullName>
    </recommendedName>
</protein>
<gene>
    <name evidence="10" type="ORF">AE618_21420</name>
</gene>
<comment type="pathway">
    <text evidence="1 7">Cell wall biogenesis; peptidoglycan biosynthesis.</text>
</comment>
<keyword evidence="11" id="KW-1185">Reference proteome</keyword>
<dbReference type="PROSITE" id="PS52029">
    <property type="entry name" value="LD_TPASE"/>
    <property type="match status" value="1"/>
</dbReference>
<evidence type="ECO:0000313" key="10">
    <source>
        <dbReference type="EMBL" id="KPH78350.1"/>
    </source>
</evidence>
<evidence type="ECO:0000256" key="5">
    <source>
        <dbReference type="ARBA" id="ARBA00022984"/>
    </source>
</evidence>
<dbReference type="InterPro" id="IPR038063">
    <property type="entry name" value="Transpep_catalytic_dom"/>
</dbReference>
<dbReference type="PANTHER" id="PTHR36699">
    <property type="entry name" value="LD-TRANSPEPTIDASE"/>
    <property type="match status" value="1"/>
</dbReference>
<organism evidence="10 11">
    <name type="scientific">Bosea vaviloviae</name>
    <dbReference type="NCBI Taxonomy" id="1526658"/>
    <lineage>
        <taxon>Bacteria</taxon>
        <taxon>Pseudomonadati</taxon>
        <taxon>Pseudomonadota</taxon>
        <taxon>Alphaproteobacteria</taxon>
        <taxon>Hyphomicrobiales</taxon>
        <taxon>Boseaceae</taxon>
        <taxon>Bosea</taxon>
    </lineage>
</organism>
<dbReference type="GO" id="GO:0008360">
    <property type="term" value="P:regulation of cell shape"/>
    <property type="evidence" value="ECO:0007669"/>
    <property type="project" value="UniProtKB-UniRule"/>
</dbReference>
<feature type="domain" description="L,D-TPase catalytic" evidence="9">
    <location>
        <begin position="58"/>
        <end position="189"/>
    </location>
</feature>
<dbReference type="EMBL" id="LGSZ01000054">
    <property type="protein sequence ID" value="KPH78350.1"/>
    <property type="molecule type" value="Genomic_DNA"/>
</dbReference>
<sequence>MLSQIRFSTLRLALGLMLGALVLSGCVTGDGDTRHLQPLPARLVSDMSAKGMSQSDPILVRIFKKESELEVWKRDRSGQYALLKTYPMCRWSGQLGPKKREGDRQAPEGFYSVTADLMNPRSQFYLSFNLGYPNPLEKSQGATGSALMVHGACTSAGCFAMTDEGVTEIYGLAREAFAGGQRSFQVQALPFRMTPENMARHRNSPHIAFWRNLKEGADHFEATKQPPKLAACGRRYVFNAREGSGPFAPAEACPPYEIDPDVQPLVSQRQARDEARFAELIGSGTPAMSYAHLDGGMHQSFRTMLKSLGPERMQPMVAGKVEISRPDAALADPFGGDDAPGRTDTTGSLAPR</sequence>
<dbReference type="RefSeq" id="WP_054211097.1">
    <property type="nucleotide sequence ID" value="NZ_LGSZ01000054.1"/>
</dbReference>
<reference evidence="10 11" key="1">
    <citation type="submission" date="2015-07" db="EMBL/GenBank/DDBJ databases">
        <title>Whole genome sequencing of Bosea vaviloviae isolated from cave pool.</title>
        <authorList>
            <person name="Tan N.E.H."/>
            <person name="Lee Y.P."/>
            <person name="Gan H.M."/>
            <person name="Barton H."/>
            <person name="Savka M.A."/>
        </authorList>
    </citation>
    <scope>NUCLEOTIDE SEQUENCE [LARGE SCALE GENOMIC DNA]</scope>
    <source>
        <strain evidence="10 11">SD260</strain>
    </source>
</reference>
<dbReference type="GO" id="GO:0009252">
    <property type="term" value="P:peptidoglycan biosynthetic process"/>
    <property type="evidence" value="ECO:0007669"/>
    <property type="project" value="UniProtKB-UniPathway"/>
</dbReference>
<keyword evidence="6 7" id="KW-0961">Cell wall biogenesis/degradation</keyword>
<evidence type="ECO:0000256" key="3">
    <source>
        <dbReference type="ARBA" id="ARBA00022679"/>
    </source>
</evidence>
<evidence type="ECO:0000256" key="4">
    <source>
        <dbReference type="ARBA" id="ARBA00022960"/>
    </source>
</evidence>
<evidence type="ECO:0000256" key="8">
    <source>
        <dbReference type="SAM" id="MobiDB-lite"/>
    </source>
</evidence>
<name>A0A0N0M9K7_9HYPH</name>
<dbReference type="GO" id="GO:0016740">
    <property type="term" value="F:transferase activity"/>
    <property type="evidence" value="ECO:0007669"/>
    <property type="project" value="UniProtKB-KW"/>
</dbReference>
<dbReference type="CDD" id="cd16913">
    <property type="entry name" value="YkuD_like"/>
    <property type="match status" value="1"/>
</dbReference>
<dbReference type="OrthoDB" id="9809748at2"/>
<dbReference type="AlphaFoldDB" id="A0A0N0M9K7"/>
<dbReference type="Proteomes" id="UP000037822">
    <property type="component" value="Unassembled WGS sequence"/>
</dbReference>